<evidence type="ECO:0000256" key="3">
    <source>
        <dbReference type="ARBA" id="ARBA00022989"/>
    </source>
</evidence>
<reference evidence="9" key="1">
    <citation type="submission" date="2015-07" db="EMBL/GenBank/DDBJ databases">
        <title>MeaNS - Measles Nucleotide Surveillance Program.</title>
        <authorList>
            <person name="Tran T."/>
            <person name="Druce J."/>
        </authorList>
    </citation>
    <scope>NUCLEOTIDE SEQUENCE</scope>
    <source>
        <strain evidence="9">UCB-OBI-ISO-001</strain>
        <tissue evidence="9">Gonad</tissue>
    </source>
</reference>
<evidence type="ECO:0000259" key="7">
    <source>
        <dbReference type="Pfam" id="PF10192"/>
    </source>
</evidence>
<keyword evidence="5" id="KW-0325">Glycoprotein</keyword>
<organism evidence="9">
    <name type="scientific">Octopus bimaculoides</name>
    <name type="common">California two-spotted octopus</name>
    <dbReference type="NCBI Taxonomy" id="37653"/>
    <lineage>
        <taxon>Eukaryota</taxon>
        <taxon>Metazoa</taxon>
        <taxon>Spiralia</taxon>
        <taxon>Lophotrochozoa</taxon>
        <taxon>Mollusca</taxon>
        <taxon>Cephalopoda</taxon>
        <taxon>Coleoidea</taxon>
        <taxon>Octopodiformes</taxon>
        <taxon>Octopoda</taxon>
        <taxon>Incirrata</taxon>
        <taxon>Octopodidae</taxon>
        <taxon>Octopus</taxon>
    </lineage>
</organism>
<dbReference type="InterPro" id="IPR047831">
    <property type="entry name" value="GPR180/TMEM145"/>
</dbReference>
<evidence type="ECO:0000259" key="8">
    <source>
        <dbReference type="Pfam" id="PF21870"/>
    </source>
</evidence>
<dbReference type="KEGG" id="obi:106873509"/>
<gene>
    <name evidence="9" type="ORF">OCBIM_22024702mg</name>
</gene>
<dbReference type="GO" id="GO:0016020">
    <property type="term" value="C:membrane"/>
    <property type="evidence" value="ECO:0007669"/>
    <property type="project" value="UniProtKB-SubCell"/>
</dbReference>
<dbReference type="GO" id="GO:0007186">
    <property type="term" value="P:G protein-coupled receptor signaling pathway"/>
    <property type="evidence" value="ECO:0007669"/>
    <property type="project" value="InterPro"/>
</dbReference>
<dbReference type="Pfam" id="PF10192">
    <property type="entry name" value="GPR180-TMEM145_TM"/>
    <property type="match status" value="1"/>
</dbReference>
<evidence type="ECO:0000256" key="2">
    <source>
        <dbReference type="ARBA" id="ARBA00022692"/>
    </source>
</evidence>
<feature type="transmembrane region" description="Helical" evidence="6">
    <location>
        <begin position="391"/>
        <end position="413"/>
    </location>
</feature>
<feature type="transmembrane region" description="Helical" evidence="6">
    <location>
        <begin position="368"/>
        <end position="385"/>
    </location>
</feature>
<keyword evidence="2 6" id="KW-0812">Transmembrane</keyword>
<dbReference type="OMA" id="DHSCTEK"/>
<dbReference type="InterPro" id="IPR019336">
    <property type="entry name" value="GPR180/TMEM145_TM"/>
</dbReference>
<dbReference type="EMBL" id="KQ419616">
    <property type="protein sequence ID" value="KOF82876.1"/>
    <property type="molecule type" value="Genomic_DNA"/>
</dbReference>
<proteinExistence type="predicted"/>
<name>A0A0L8H0Q8_OCTBM</name>
<dbReference type="InterPro" id="IPR053880">
    <property type="entry name" value="GPR180-like_N"/>
</dbReference>
<dbReference type="PANTHER" id="PTHR23252">
    <property type="entry name" value="INTIMAL THICKNESS RECEPTOR-RELATED"/>
    <property type="match status" value="1"/>
</dbReference>
<evidence type="ECO:0000313" key="9">
    <source>
        <dbReference type="EMBL" id="KOF82876.1"/>
    </source>
</evidence>
<evidence type="ECO:0000256" key="4">
    <source>
        <dbReference type="ARBA" id="ARBA00023136"/>
    </source>
</evidence>
<dbReference type="PANTHER" id="PTHR23252:SF29">
    <property type="entry name" value="INTEGRAL MEMBRANE PROTEIN GPR180"/>
    <property type="match status" value="1"/>
</dbReference>
<evidence type="ECO:0000256" key="5">
    <source>
        <dbReference type="ARBA" id="ARBA00023180"/>
    </source>
</evidence>
<dbReference type="GO" id="GO:0019236">
    <property type="term" value="P:response to pheromone"/>
    <property type="evidence" value="ECO:0007669"/>
    <property type="project" value="InterPro"/>
</dbReference>
<dbReference type="Pfam" id="PF21870">
    <property type="entry name" value="GP180_GOLD"/>
    <property type="match status" value="1"/>
</dbReference>
<keyword evidence="3 6" id="KW-1133">Transmembrane helix</keyword>
<feature type="transmembrane region" description="Helical" evidence="6">
    <location>
        <begin position="210"/>
        <end position="235"/>
    </location>
</feature>
<keyword evidence="4 6" id="KW-0472">Membrane</keyword>
<feature type="transmembrane region" description="Helical" evidence="6">
    <location>
        <begin position="255"/>
        <end position="278"/>
    </location>
</feature>
<feature type="domain" description="GPR180-like N-terminal" evidence="8">
    <location>
        <begin position="33"/>
        <end position="136"/>
    </location>
</feature>
<evidence type="ECO:0000256" key="6">
    <source>
        <dbReference type="SAM" id="Phobius"/>
    </source>
</evidence>
<comment type="subcellular location">
    <subcellularLocation>
        <location evidence="1">Membrane</location>
        <topology evidence="1">Multi-pass membrane protein</topology>
    </subcellularLocation>
</comment>
<sequence>MTGRLQLSSIYSEYLLLSLILNVFYYSSCEGKTIKGVLKTDEAQKDFGQYLTAFSFHGESAMIKYVLNETGATIPKLYLFLNEDWKEATLDTSCQSKFDKARIAYELTNKTGNLTIAHFYYPRIWHIVYADAYTCDPTKPFTLLEKPNYILYDIKLLNPDSLAAPTIHFSDEESGLLGFYQLLTLCYFVIGCIFWPRLWQTLSKGGPMQLVIQLLTASTALQSLASFLMMVHLLRYAKDGFGFPFCELLAEFVDVISQFTMLYMLLCLSLGWTLTSPYKSSPIETIKKKPAAKFVGLLCVLQSILYIWEQYLDKEHRMYYAHRTNAGIGLVFLRILLAAIFAWNLRATVKSERSALKREFYATFTKSCMLWFLCYPVLVIFSWMLTEYLRYKVLTMGVVLCQSGAVIILYQLFMSRSLYWEVSALSSSLPLRIDKHFTLKIHS</sequence>
<feature type="domain" description="GPR180/TMEM145 transmembrane" evidence="7">
    <location>
        <begin position="184"/>
        <end position="409"/>
    </location>
</feature>
<dbReference type="AlphaFoldDB" id="A0A0L8H0Q8"/>
<feature type="transmembrane region" description="Helical" evidence="6">
    <location>
        <begin position="177"/>
        <end position="198"/>
    </location>
</feature>
<feature type="transmembrane region" description="Helical" evidence="6">
    <location>
        <begin position="328"/>
        <end position="347"/>
    </location>
</feature>
<feature type="transmembrane region" description="Helical" evidence="6">
    <location>
        <begin position="290"/>
        <end position="308"/>
    </location>
</feature>
<evidence type="ECO:0000256" key="1">
    <source>
        <dbReference type="ARBA" id="ARBA00004141"/>
    </source>
</evidence>
<dbReference type="OrthoDB" id="45670at2759"/>
<accession>A0A0L8H0Q8</accession>
<protein>
    <submittedName>
        <fullName evidence="9">Uncharacterized protein</fullName>
    </submittedName>
</protein>